<organism evidence="1 2">
    <name type="scientific">Romanomermis culicivorax</name>
    <name type="common">Nematode worm</name>
    <dbReference type="NCBI Taxonomy" id="13658"/>
    <lineage>
        <taxon>Eukaryota</taxon>
        <taxon>Metazoa</taxon>
        <taxon>Ecdysozoa</taxon>
        <taxon>Nematoda</taxon>
        <taxon>Enoplea</taxon>
        <taxon>Dorylaimia</taxon>
        <taxon>Mermithida</taxon>
        <taxon>Mermithoidea</taxon>
        <taxon>Mermithidae</taxon>
        <taxon>Romanomermis</taxon>
    </lineage>
</organism>
<keyword evidence="1" id="KW-1185">Reference proteome</keyword>
<proteinExistence type="predicted"/>
<dbReference type="Proteomes" id="UP000887565">
    <property type="component" value="Unplaced"/>
</dbReference>
<protein>
    <submittedName>
        <fullName evidence="2">Uncharacterized protein</fullName>
    </submittedName>
</protein>
<dbReference type="Gene3D" id="3.80.10.10">
    <property type="entry name" value="Ribonuclease Inhibitor"/>
    <property type="match status" value="1"/>
</dbReference>
<dbReference type="InterPro" id="IPR032675">
    <property type="entry name" value="LRR_dom_sf"/>
</dbReference>
<dbReference type="AlphaFoldDB" id="A0A915JBZ9"/>
<accession>A0A915JBZ9</accession>
<dbReference type="SUPFAM" id="SSF52047">
    <property type="entry name" value="RNI-like"/>
    <property type="match status" value="1"/>
</dbReference>
<sequence length="404" mass="46133">MSMRWWGVGEAGRGPGWTMAGGFDSLTNLQVFIAHNFRFVHEDYYCTLGSDKLKILRLRSSRVEQKESLQKLELVLKRSPNLELLDVSGSRVYDDKLFRAMIGLKKLVVLDVSNLRVISRNPLDENRIAAVRIFRECLTEMTGLKVLNAYSMNPLYALSCDQYLNIIGENLPSLTQIRGLGAPVLTSIAQFWSRLTTVHLNFHSQNATFAVRDLAAYFRKINFDQNLHEFSFECVRLDFSGEYLRPFTAAKSLRKLAIRSQNSSGDESDGFRNYIFAFLAENLENLTINVPGNNGKIRDHDFIILADMSPKLRSLNLHNLCTNSFDLKSTVSEKMTNLRSVHFCFGQHGVTTKMNPKKVLSCFETCVNLKRLVLCHPLYYQAKLVGGNRYALDFCENVEREVHF</sequence>
<reference evidence="2" key="1">
    <citation type="submission" date="2022-11" db="UniProtKB">
        <authorList>
            <consortium name="WormBaseParasite"/>
        </authorList>
    </citation>
    <scope>IDENTIFICATION</scope>
</reference>
<evidence type="ECO:0000313" key="1">
    <source>
        <dbReference type="Proteomes" id="UP000887565"/>
    </source>
</evidence>
<name>A0A915JBZ9_ROMCU</name>
<dbReference type="WBParaSite" id="nRc.2.0.1.t23320-RA">
    <property type="protein sequence ID" value="nRc.2.0.1.t23320-RA"/>
    <property type="gene ID" value="nRc.2.0.1.g23320"/>
</dbReference>
<evidence type="ECO:0000313" key="2">
    <source>
        <dbReference type="WBParaSite" id="nRc.2.0.1.t23320-RA"/>
    </source>
</evidence>